<feature type="transmembrane region" description="Helical" evidence="2">
    <location>
        <begin position="270"/>
        <end position="292"/>
    </location>
</feature>
<keyword evidence="5" id="KW-1185">Reference proteome</keyword>
<proteinExistence type="predicted"/>
<dbReference type="Pfam" id="PF04235">
    <property type="entry name" value="DUF418"/>
    <property type="match status" value="1"/>
</dbReference>
<comment type="caution">
    <text evidence="4">The sequence shown here is derived from an EMBL/GenBank/DDBJ whole genome shotgun (WGS) entry which is preliminary data.</text>
</comment>
<feature type="transmembrane region" description="Helical" evidence="2">
    <location>
        <begin position="106"/>
        <end position="125"/>
    </location>
</feature>
<keyword evidence="2" id="KW-0472">Membrane</keyword>
<evidence type="ECO:0000313" key="5">
    <source>
        <dbReference type="Proteomes" id="UP001500642"/>
    </source>
</evidence>
<feature type="region of interest" description="Disordered" evidence="1">
    <location>
        <begin position="1"/>
        <end position="40"/>
    </location>
</feature>
<feature type="transmembrane region" description="Helical" evidence="2">
    <location>
        <begin position="196"/>
        <end position="219"/>
    </location>
</feature>
<evidence type="ECO:0000256" key="2">
    <source>
        <dbReference type="SAM" id="Phobius"/>
    </source>
</evidence>
<dbReference type="InterPro" id="IPR007349">
    <property type="entry name" value="DUF418"/>
</dbReference>
<feature type="transmembrane region" description="Helical" evidence="2">
    <location>
        <begin position="369"/>
        <end position="396"/>
    </location>
</feature>
<dbReference type="Proteomes" id="UP001500642">
    <property type="component" value="Unassembled WGS sequence"/>
</dbReference>
<organism evidence="4 5">
    <name type="scientific">Brevibacterium pityocampae</name>
    <dbReference type="NCBI Taxonomy" id="506594"/>
    <lineage>
        <taxon>Bacteria</taxon>
        <taxon>Bacillati</taxon>
        <taxon>Actinomycetota</taxon>
        <taxon>Actinomycetes</taxon>
        <taxon>Micrococcales</taxon>
        <taxon>Brevibacteriaceae</taxon>
        <taxon>Brevibacterium</taxon>
    </lineage>
</organism>
<gene>
    <name evidence="4" type="ORF">GCM10023167_09510</name>
</gene>
<accession>A0ABP8J7N8</accession>
<keyword evidence="2" id="KW-1133">Transmembrane helix</keyword>
<feature type="transmembrane region" description="Helical" evidence="2">
    <location>
        <begin position="331"/>
        <end position="348"/>
    </location>
</feature>
<dbReference type="RefSeq" id="WP_345030296.1">
    <property type="nucleotide sequence ID" value="NZ_BAABGL010000004.1"/>
</dbReference>
<dbReference type="PANTHER" id="PTHR30590:SF2">
    <property type="entry name" value="INNER MEMBRANE PROTEIN"/>
    <property type="match status" value="1"/>
</dbReference>
<sequence>MTHSPHPDIPSSLPSSPAGGHRPESPSPAGTGAAGGATGRRTTAARIGGLDIARGIAVLGTLGTNIWLFSHPAGMLGSLLDPFAGLRPGAETLAYQLLSTLTNGKFLALLMMMFGIGVTLQYAAWQRRAARAEDRPGEGVRRRGWLRTYAPRAALLFVDGLVNFLLVAEFDILMGYAFTGFVVAAIIATSPRTARIWAWIAGAVHTALILLLSASLLLFPEAAGIADGRPADSAAAWPLWNGINPYREAGFFELALFRLDYAVMFRAEPLLTFAMGVCLFIVGARLYDAGIFDSAGARRRRRGMLLGAAAVPADVALGVIGSPAAVLAQRYLTATLVAVGLLALIAHLTAPRDGAAVERPRTGIPGAGLFAAVGRMSLTCYVGQNLVAGALFYGWGLDIAGRFPDHRLLLSVGGFAVVLAIMVAFILTWQRWVTGPARRGPLEWLSHAALERLR</sequence>
<feature type="domain" description="DUF418" evidence="3">
    <location>
        <begin position="309"/>
        <end position="449"/>
    </location>
</feature>
<feature type="transmembrane region" description="Helical" evidence="2">
    <location>
        <begin position="146"/>
        <end position="166"/>
    </location>
</feature>
<evidence type="ECO:0000313" key="4">
    <source>
        <dbReference type="EMBL" id="GAA4386500.1"/>
    </source>
</evidence>
<evidence type="ECO:0000256" key="1">
    <source>
        <dbReference type="SAM" id="MobiDB-lite"/>
    </source>
</evidence>
<keyword evidence="2" id="KW-0812">Transmembrane</keyword>
<feature type="transmembrane region" description="Helical" evidence="2">
    <location>
        <begin position="172"/>
        <end position="189"/>
    </location>
</feature>
<dbReference type="EMBL" id="BAABGL010000004">
    <property type="protein sequence ID" value="GAA4386500.1"/>
    <property type="molecule type" value="Genomic_DNA"/>
</dbReference>
<dbReference type="InterPro" id="IPR052529">
    <property type="entry name" value="Bact_Transport_Assoc"/>
</dbReference>
<name>A0ABP8J7N8_9MICO</name>
<feature type="transmembrane region" description="Helical" evidence="2">
    <location>
        <begin position="408"/>
        <end position="429"/>
    </location>
</feature>
<feature type="transmembrane region" description="Helical" evidence="2">
    <location>
        <begin position="304"/>
        <end position="325"/>
    </location>
</feature>
<dbReference type="PANTHER" id="PTHR30590">
    <property type="entry name" value="INNER MEMBRANE PROTEIN"/>
    <property type="match status" value="1"/>
</dbReference>
<reference evidence="5" key="1">
    <citation type="journal article" date="2019" name="Int. J. Syst. Evol. Microbiol.">
        <title>The Global Catalogue of Microorganisms (GCM) 10K type strain sequencing project: providing services to taxonomists for standard genome sequencing and annotation.</title>
        <authorList>
            <consortium name="The Broad Institute Genomics Platform"/>
            <consortium name="The Broad Institute Genome Sequencing Center for Infectious Disease"/>
            <person name="Wu L."/>
            <person name="Ma J."/>
        </authorList>
    </citation>
    <scope>NUCLEOTIDE SEQUENCE [LARGE SCALE GENOMIC DNA]</scope>
    <source>
        <strain evidence="5">JCM 17808</strain>
    </source>
</reference>
<evidence type="ECO:0000259" key="3">
    <source>
        <dbReference type="Pfam" id="PF04235"/>
    </source>
</evidence>
<protein>
    <submittedName>
        <fullName evidence="4">DUF418 domain-containing protein</fullName>
    </submittedName>
</protein>